<dbReference type="Gene3D" id="3.40.50.200">
    <property type="entry name" value="Peptidase S8/S53 domain"/>
    <property type="match status" value="1"/>
</dbReference>
<dbReference type="InterPro" id="IPR022398">
    <property type="entry name" value="Peptidase_S8_His-AS"/>
</dbReference>
<dbReference type="Pfam" id="PF17957">
    <property type="entry name" value="Big_7"/>
    <property type="match status" value="2"/>
</dbReference>
<dbReference type="Proteomes" id="UP000265509">
    <property type="component" value="Unassembled WGS sequence"/>
</dbReference>
<feature type="active site" description="Charge relay system" evidence="5">
    <location>
        <position position="135"/>
    </location>
</feature>
<dbReference type="InterPro" id="IPR034054">
    <property type="entry name" value="Pep_S8_PrcA"/>
</dbReference>
<keyword evidence="8" id="KW-0732">Signal</keyword>
<dbReference type="InterPro" id="IPR050131">
    <property type="entry name" value="Peptidase_S8_subtilisin-like"/>
</dbReference>
<feature type="chain" id="PRO_5018228960" evidence="8">
    <location>
        <begin position="17"/>
        <end position="600"/>
    </location>
</feature>
<dbReference type="InterPro" id="IPR023827">
    <property type="entry name" value="Peptidase_S8_Asp-AS"/>
</dbReference>
<organism evidence="11 12">
    <name type="scientific">Seongchinamella sediminis</name>
    <dbReference type="NCBI Taxonomy" id="2283635"/>
    <lineage>
        <taxon>Bacteria</taxon>
        <taxon>Pseudomonadati</taxon>
        <taxon>Pseudomonadota</taxon>
        <taxon>Gammaproteobacteria</taxon>
        <taxon>Cellvibrionales</taxon>
        <taxon>Halieaceae</taxon>
        <taxon>Seongchinamella</taxon>
    </lineage>
</organism>
<evidence type="ECO:0000256" key="2">
    <source>
        <dbReference type="ARBA" id="ARBA00022670"/>
    </source>
</evidence>
<dbReference type="InterPro" id="IPR023828">
    <property type="entry name" value="Peptidase_S8_Ser-AS"/>
</dbReference>
<comment type="similarity">
    <text evidence="1 5 6">Belongs to the peptidase S8 family.</text>
</comment>
<dbReference type="PROSITE" id="PS00137">
    <property type="entry name" value="SUBTILASE_HIS"/>
    <property type="match status" value="1"/>
</dbReference>
<evidence type="ECO:0000259" key="10">
    <source>
        <dbReference type="Pfam" id="PF22148"/>
    </source>
</evidence>
<evidence type="ECO:0000256" key="1">
    <source>
        <dbReference type="ARBA" id="ARBA00011073"/>
    </source>
</evidence>
<evidence type="ECO:0000313" key="11">
    <source>
        <dbReference type="EMBL" id="RLQ20742.1"/>
    </source>
</evidence>
<keyword evidence="12" id="KW-1185">Reference proteome</keyword>
<feature type="signal peptide" evidence="8">
    <location>
        <begin position="1"/>
        <end position="16"/>
    </location>
</feature>
<dbReference type="InterPro" id="IPR017315">
    <property type="entry name" value="Pep_S8A_subtilisin_pbac-2"/>
</dbReference>
<dbReference type="GO" id="GO:0004252">
    <property type="term" value="F:serine-type endopeptidase activity"/>
    <property type="evidence" value="ECO:0007669"/>
    <property type="project" value="UniProtKB-UniRule"/>
</dbReference>
<dbReference type="Pfam" id="PF22148">
    <property type="entry name" value="Fervidolysin_NPro-like"/>
    <property type="match status" value="1"/>
</dbReference>
<name>A0A3L7DY22_9GAMM</name>
<dbReference type="PROSITE" id="PS00136">
    <property type="entry name" value="SUBTILASE_ASP"/>
    <property type="match status" value="1"/>
</dbReference>
<dbReference type="InterPro" id="IPR015500">
    <property type="entry name" value="Peptidase_S8_subtilisin-rel"/>
</dbReference>
<feature type="domain" description="Fervidolysin-like N-terminal prodomain" evidence="10">
    <location>
        <begin position="18"/>
        <end position="89"/>
    </location>
</feature>
<evidence type="ECO:0000313" key="12">
    <source>
        <dbReference type="Proteomes" id="UP000265509"/>
    </source>
</evidence>
<feature type="active site" description="Charge relay system" evidence="5">
    <location>
        <position position="168"/>
    </location>
</feature>
<keyword evidence="3 5" id="KW-0378">Hydrolase</keyword>
<dbReference type="PROSITE" id="PS51892">
    <property type="entry name" value="SUBTILASE"/>
    <property type="match status" value="1"/>
</dbReference>
<dbReference type="AlphaFoldDB" id="A0A3L7DY22"/>
<dbReference type="InterPro" id="IPR000209">
    <property type="entry name" value="Peptidase_S8/S53_dom"/>
</dbReference>
<dbReference type="PANTHER" id="PTHR43806:SF11">
    <property type="entry name" value="CEREVISIN-RELATED"/>
    <property type="match status" value="1"/>
</dbReference>
<evidence type="ECO:0000259" key="9">
    <source>
        <dbReference type="Pfam" id="PF00082"/>
    </source>
</evidence>
<dbReference type="InterPro" id="IPR013783">
    <property type="entry name" value="Ig-like_fold"/>
</dbReference>
<dbReference type="EMBL" id="QRAN01000020">
    <property type="protein sequence ID" value="RLQ20742.1"/>
    <property type="molecule type" value="Genomic_DNA"/>
</dbReference>
<dbReference type="OrthoDB" id="9790784at2"/>
<keyword evidence="2 5" id="KW-0645">Protease</keyword>
<evidence type="ECO:0000256" key="4">
    <source>
        <dbReference type="ARBA" id="ARBA00022825"/>
    </source>
</evidence>
<reference evidence="11 12" key="1">
    <citation type="submission" date="2018-07" db="EMBL/GenBank/DDBJ databases">
        <title>Halioglobus sp. genome submission.</title>
        <authorList>
            <person name="Ye M.-Q."/>
            <person name="Du Z.-J."/>
        </authorList>
    </citation>
    <scope>NUCLEOTIDE SEQUENCE [LARGE SCALE GENOMIC DNA]</scope>
    <source>
        <strain evidence="11 12">U0301</strain>
    </source>
</reference>
<accession>A0A3L7DY22</accession>
<evidence type="ECO:0000256" key="6">
    <source>
        <dbReference type="RuleBase" id="RU003355"/>
    </source>
</evidence>
<gene>
    <name evidence="11" type="ORF">DWB85_15925</name>
</gene>
<dbReference type="InterPro" id="IPR054399">
    <property type="entry name" value="Fervidolysin-like_N_prodom"/>
</dbReference>
<feature type="domain" description="Peptidase S8/S53" evidence="9">
    <location>
        <begin position="127"/>
        <end position="369"/>
    </location>
</feature>
<evidence type="ECO:0000256" key="8">
    <source>
        <dbReference type="SAM" id="SignalP"/>
    </source>
</evidence>
<dbReference type="PIRSF" id="PIRSF037901">
    <property type="entry name" value="Subtilisin_rel_Nmul_A1891"/>
    <property type="match status" value="1"/>
</dbReference>
<dbReference type="SUPFAM" id="SSF52743">
    <property type="entry name" value="Subtilisin-like"/>
    <property type="match status" value="1"/>
</dbReference>
<feature type="compositionally biased region" description="Low complexity" evidence="7">
    <location>
        <begin position="583"/>
        <end position="592"/>
    </location>
</feature>
<feature type="active site" description="Charge relay system" evidence="5">
    <location>
        <position position="320"/>
    </location>
</feature>
<sequence length="600" mass="61920">MLVALGLAIASGGLQAAPDSDNPWREGRILVKPKAGLSDAEFDRILKRQGGRAIGRLRKLGIKVVKVPPQAEDAVAKALARNRHIKFAEKDMLVEASEFIPNDPKYAEAWHLPTLKAPLAWEMTTAHGITIAILDTGVNSAHPDLVGQVVAGWNSVSRNADTEDVNGHGTKVAGTAAATTDNGIGVAAIGLGANIMPIRITNRSDGYAYWSDIANGLTWAADKGADVANISYSVTDSSSVTSAAQYMRKKMGLVVAAAGNDGSDPGWGDNPAIISVSATTSGDAKASWSNYGSYIDVAAPGVGIRTTTSSGSYGSVSGTSFASPATAGVIALIMGANPGLSPDEIESILEASADDLVDGSDWHAYYGHGRVNAAAAVEMALGTDQTSMDYEAPQVTIFSPSTGSTVNGMITVDVNAVDNVGVTEVALYVAGELVGTDSTAPYQFSWDSTQSWDGEVAFSAVAYDAAGNEGVSANVVVEVDNVADVTDTTPPAVDISNPADGSTVSRTVAIRVQGWDDVNVATVRLYINGQLKSSASSATLDYSWNTRKEADGAHTIVAEATDTSGNAATRSIQVNKGSGNDTGSDTGNDSGNKGNGKKKK</sequence>
<comment type="caution">
    <text evidence="11">The sequence shown here is derived from an EMBL/GenBank/DDBJ whole genome shotgun (WGS) entry which is preliminary data.</text>
</comment>
<evidence type="ECO:0000256" key="7">
    <source>
        <dbReference type="SAM" id="MobiDB-lite"/>
    </source>
</evidence>
<protein>
    <submittedName>
        <fullName evidence="11">Peptidase S8</fullName>
    </submittedName>
</protein>
<dbReference type="PRINTS" id="PR00723">
    <property type="entry name" value="SUBTILISIN"/>
</dbReference>
<dbReference type="GO" id="GO:0006508">
    <property type="term" value="P:proteolysis"/>
    <property type="evidence" value="ECO:0007669"/>
    <property type="project" value="UniProtKB-KW"/>
</dbReference>
<dbReference type="InterPro" id="IPR036852">
    <property type="entry name" value="Peptidase_S8/S53_dom_sf"/>
</dbReference>
<feature type="region of interest" description="Disordered" evidence="7">
    <location>
        <begin position="558"/>
        <end position="600"/>
    </location>
</feature>
<dbReference type="Gene3D" id="2.60.40.10">
    <property type="entry name" value="Immunoglobulins"/>
    <property type="match status" value="2"/>
</dbReference>
<dbReference type="CDD" id="cd07498">
    <property type="entry name" value="Peptidases_S8_15"/>
    <property type="match status" value="1"/>
</dbReference>
<dbReference type="Pfam" id="PF00082">
    <property type="entry name" value="Peptidase_S8"/>
    <property type="match status" value="1"/>
</dbReference>
<evidence type="ECO:0000256" key="5">
    <source>
        <dbReference type="PROSITE-ProRule" id="PRU01240"/>
    </source>
</evidence>
<dbReference type="PROSITE" id="PS00138">
    <property type="entry name" value="SUBTILASE_SER"/>
    <property type="match status" value="1"/>
</dbReference>
<evidence type="ECO:0000256" key="3">
    <source>
        <dbReference type="ARBA" id="ARBA00022801"/>
    </source>
</evidence>
<proteinExistence type="inferred from homology"/>
<dbReference type="PANTHER" id="PTHR43806">
    <property type="entry name" value="PEPTIDASE S8"/>
    <property type="match status" value="1"/>
</dbReference>
<feature type="compositionally biased region" description="Polar residues" evidence="7">
    <location>
        <begin position="561"/>
        <end position="582"/>
    </location>
</feature>
<keyword evidence="4 5" id="KW-0720">Serine protease</keyword>